<feature type="signal peptide" evidence="1">
    <location>
        <begin position="1"/>
        <end position="21"/>
    </location>
</feature>
<gene>
    <name evidence="3" type="ORF">BJ508DRAFT_330240</name>
</gene>
<evidence type="ECO:0000256" key="1">
    <source>
        <dbReference type="SAM" id="SignalP"/>
    </source>
</evidence>
<dbReference type="Gene3D" id="2.30.60.10">
    <property type="entry name" value="Cyanovirin-N"/>
    <property type="match status" value="1"/>
</dbReference>
<sequence length="135" mass="14843">MKFSSITTTLTLTIFTTTALCGGFSESCDLEVGRTTLTGDASILRSYCKRTDGEWGEETKLDLDTCLGNDDGKLVHRENGDFTENDGCTGMYLRSDLPAIVYTASCRDFKGDVRWSEIDLNGIITNRDGVLECDT</sequence>
<dbReference type="OrthoDB" id="2947935at2759"/>
<name>A0A3N4HWB4_ASCIM</name>
<dbReference type="AlphaFoldDB" id="A0A3N4HWB4"/>
<evidence type="ECO:0000313" key="4">
    <source>
        <dbReference type="Proteomes" id="UP000275078"/>
    </source>
</evidence>
<accession>A0A3N4HWB4</accession>
<protein>
    <submittedName>
        <fullName evidence="3">Cyanovirin-N</fullName>
    </submittedName>
</protein>
<dbReference type="EMBL" id="ML119727">
    <property type="protein sequence ID" value="RPA77386.1"/>
    <property type="molecule type" value="Genomic_DNA"/>
</dbReference>
<dbReference type="SUPFAM" id="SSF51322">
    <property type="entry name" value="Cyanovirin-N"/>
    <property type="match status" value="1"/>
</dbReference>
<dbReference type="InterPro" id="IPR036673">
    <property type="entry name" value="Cyanovirin-N_sf"/>
</dbReference>
<feature type="domain" description="Cyanovirin-N" evidence="2">
    <location>
        <begin position="23"/>
        <end position="133"/>
    </location>
</feature>
<dbReference type="STRING" id="1160509.A0A3N4HWB4"/>
<keyword evidence="4" id="KW-1185">Reference proteome</keyword>
<proteinExistence type="predicted"/>
<evidence type="ECO:0000313" key="3">
    <source>
        <dbReference type="EMBL" id="RPA77386.1"/>
    </source>
</evidence>
<feature type="chain" id="PRO_5018145089" evidence="1">
    <location>
        <begin position="22"/>
        <end position="135"/>
    </location>
</feature>
<dbReference type="SMART" id="SM01111">
    <property type="entry name" value="CVNH"/>
    <property type="match status" value="1"/>
</dbReference>
<keyword evidence="1" id="KW-0732">Signal</keyword>
<dbReference type="Proteomes" id="UP000275078">
    <property type="component" value="Unassembled WGS sequence"/>
</dbReference>
<dbReference type="InterPro" id="IPR011058">
    <property type="entry name" value="Cyanovirin-N"/>
</dbReference>
<evidence type="ECO:0000259" key="2">
    <source>
        <dbReference type="SMART" id="SM01111"/>
    </source>
</evidence>
<organism evidence="3 4">
    <name type="scientific">Ascobolus immersus RN42</name>
    <dbReference type="NCBI Taxonomy" id="1160509"/>
    <lineage>
        <taxon>Eukaryota</taxon>
        <taxon>Fungi</taxon>
        <taxon>Dikarya</taxon>
        <taxon>Ascomycota</taxon>
        <taxon>Pezizomycotina</taxon>
        <taxon>Pezizomycetes</taxon>
        <taxon>Pezizales</taxon>
        <taxon>Ascobolaceae</taxon>
        <taxon>Ascobolus</taxon>
    </lineage>
</organism>
<dbReference type="Pfam" id="PF08881">
    <property type="entry name" value="CVNH"/>
    <property type="match status" value="1"/>
</dbReference>
<reference evidence="3 4" key="1">
    <citation type="journal article" date="2018" name="Nat. Ecol. Evol.">
        <title>Pezizomycetes genomes reveal the molecular basis of ectomycorrhizal truffle lifestyle.</title>
        <authorList>
            <person name="Murat C."/>
            <person name="Payen T."/>
            <person name="Noel B."/>
            <person name="Kuo A."/>
            <person name="Morin E."/>
            <person name="Chen J."/>
            <person name="Kohler A."/>
            <person name="Krizsan K."/>
            <person name="Balestrini R."/>
            <person name="Da Silva C."/>
            <person name="Montanini B."/>
            <person name="Hainaut M."/>
            <person name="Levati E."/>
            <person name="Barry K.W."/>
            <person name="Belfiori B."/>
            <person name="Cichocki N."/>
            <person name="Clum A."/>
            <person name="Dockter R.B."/>
            <person name="Fauchery L."/>
            <person name="Guy J."/>
            <person name="Iotti M."/>
            <person name="Le Tacon F."/>
            <person name="Lindquist E.A."/>
            <person name="Lipzen A."/>
            <person name="Malagnac F."/>
            <person name="Mello A."/>
            <person name="Molinier V."/>
            <person name="Miyauchi S."/>
            <person name="Poulain J."/>
            <person name="Riccioni C."/>
            <person name="Rubini A."/>
            <person name="Sitrit Y."/>
            <person name="Splivallo R."/>
            <person name="Traeger S."/>
            <person name="Wang M."/>
            <person name="Zifcakova L."/>
            <person name="Wipf D."/>
            <person name="Zambonelli A."/>
            <person name="Paolocci F."/>
            <person name="Nowrousian M."/>
            <person name="Ottonello S."/>
            <person name="Baldrian P."/>
            <person name="Spatafora J.W."/>
            <person name="Henrissat B."/>
            <person name="Nagy L.G."/>
            <person name="Aury J.M."/>
            <person name="Wincker P."/>
            <person name="Grigoriev I.V."/>
            <person name="Bonfante P."/>
            <person name="Martin F.M."/>
        </authorList>
    </citation>
    <scope>NUCLEOTIDE SEQUENCE [LARGE SCALE GENOMIC DNA]</scope>
    <source>
        <strain evidence="3 4">RN42</strain>
    </source>
</reference>